<dbReference type="SUPFAM" id="SSF75005">
    <property type="entry name" value="Arabinanase/levansucrase/invertase"/>
    <property type="match status" value="1"/>
</dbReference>
<dbReference type="Proteomes" id="UP000585507">
    <property type="component" value="Unassembled WGS sequence"/>
</dbReference>
<dbReference type="GO" id="GO:0016757">
    <property type="term" value="F:glycosyltransferase activity"/>
    <property type="evidence" value="ECO:0007669"/>
    <property type="project" value="UniProtKB-KW"/>
</dbReference>
<evidence type="ECO:0000313" key="5">
    <source>
        <dbReference type="Proteomes" id="UP000585507"/>
    </source>
</evidence>
<keyword evidence="5" id="KW-1185">Reference proteome</keyword>
<protein>
    <submittedName>
        <fullName evidence="4">Putative GH43/DUF377 family glycosyl hydrolase</fullName>
    </submittedName>
</protein>
<dbReference type="AlphaFoldDB" id="A0A7W8UE72"/>
<dbReference type="GO" id="GO:0016787">
    <property type="term" value="F:hydrolase activity"/>
    <property type="evidence" value="ECO:0007669"/>
    <property type="project" value="UniProtKB-KW"/>
</dbReference>
<name>A0A7W8UE72_9HYPH</name>
<keyword evidence="2" id="KW-0808">Transferase</keyword>
<dbReference type="EMBL" id="JACHBK010000010">
    <property type="protein sequence ID" value="MBB5537742.1"/>
    <property type="molecule type" value="Genomic_DNA"/>
</dbReference>
<dbReference type="RefSeq" id="WP_018327560.1">
    <property type="nucleotide sequence ID" value="NZ_JACHBK010000010.1"/>
</dbReference>
<keyword evidence="1" id="KW-0328">Glycosyltransferase</keyword>
<comment type="caution">
    <text evidence="4">The sequence shown here is derived from an EMBL/GenBank/DDBJ whole genome shotgun (WGS) entry which is preliminary data.</text>
</comment>
<reference evidence="4 5" key="1">
    <citation type="submission" date="2020-08" db="EMBL/GenBank/DDBJ databases">
        <title>Genomic Encyclopedia of Type Strains, Phase IV (KMG-V): Genome sequencing to study the core and pangenomes of soil and plant-associated prokaryotes.</title>
        <authorList>
            <person name="Whitman W."/>
        </authorList>
    </citation>
    <scope>NUCLEOTIDE SEQUENCE [LARGE SCALE GENOMIC DNA]</scope>
    <source>
        <strain evidence="4 5">SEMIA 4084</strain>
    </source>
</reference>
<dbReference type="InterPro" id="IPR023296">
    <property type="entry name" value="Glyco_hydro_beta-prop_sf"/>
</dbReference>
<dbReference type="PANTHER" id="PTHR34106">
    <property type="entry name" value="GLYCOSIDASE"/>
    <property type="match status" value="1"/>
</dbReference>
<dbReference type="Gene3D" id="2.115.10.20">
    <property type="entry name" value="Glycosyl hydrolase domain, family 43"/>
    <property type="match status" value="1"/>
</dbReference>
<evidence type="ECO:0000256" key="2">
    <source>
        <dbReference type="ARBA" id="ARBA00022679"/>
    </source>
</evidence>
<gene>
    <name evidence="4" type="ORF">GGD55_004462</name>
</gene>
<comment type="similarity">
    <text evidence="3">Belongs to the glycosyl hydrolase 130 family.</text>
</comment>
<organism evidence="4 5">
    <name type="scientific">Rhizobium giardinii</name>
    <dbReference type="NCBI Taxonomy" id="56731"/>
    <lineage>
        <taxon>Bacteria</taxon>
        <taxon>Pseudomonadati</taxon>
        <taxon>Pseudomonadota</taxon>
        <taxon>Alphaproteobacteria</taxon>
        <taxon>Hyphomicrobiales</taxon>
        <taxon>Rhizobiaceae</taxon>
        <taxon>Rhizobium/Agrobacterium group</taxon>
        <taxon>Rhizobium</taxon>
    </lineage>
</organism>
<proteinExistence type="inferred from homology"/>
<dbReference type="PANTHER" id="PTHR34106:SF4">
    <property type="entry name" value="BLL5143 PROTEIN"/>
    <property type="match status" value="1"/>
</dbReference>
<evidence type="ECO:0000256" key="1">
    <source>
        <dbReference type="ARBA" id="ARBA00022676"/>
    </source>
</evidence>
<dbReference type="InterPro" id="IPR007184">
    <property type="entry name" value="Mannoside_phosphorylase"/>
</dbReference>
<evidence type="ECO:0000256" key="3">
    <source>
        <dbReference type="ARBA" id="ARBA00024356"/>
    </source>
</evidence>
<accession>A0A7W8UE72</accession>
<keyword evidence="4" id="KW-0378">Hydrolase</keyword>
<dbReference type="Pfam" id="PF04041">
    <property type="entry name" value="Glyco_hydro_130"/>
    <property type="match status" value="1"/>
</dbReference>
<sequence length="66" mass="7165">MNPWELVQIGNCGAAIETDQGWLVLTHGVGAMRKYALGAMLLDKSHPARVLGRSRVPLLSPPDAER</sequence>
<evidence type="ECO:0000313" key="4">
    <source>
        <dbReference type="EMBL" id="MBB5537742.1"/>
    </source>
</evidence>